<dbReference type="AlphaFoldDB" id="A0A336LD19"/>
<evidence type="ECO:0000259" key="3">
    <source>
        <dbReference type="Pfam" id="PF11598"/>
    </source>
</evidence>
<feature type="region of interest" description="Disordered" evidence="1">
    <location>
        <begin position="178"/>
        <end position="213"/>
    </location>
</feature>
<dbReference type="PANTHER" id="PTHR10199">
    <property type="entry name" value="THROMBOSPONDIN"/>
    <property type="match status" value="1"/>
</dbReference>
<dbReference type="Gene3D" id="2.10.25.10">
    <property type="entry name" value="Laminin"/>
    <property type="match status" value="1"/>
</dbReference>
<protein>
    <submittedName>
        <fullName evidence="4">CSON009073 protein</fullName>
    </submittedName>
</protein>
<gene>
    <name evidence="4" type="primary">CSON009073</name>
</gene>
<organism evidence="4">
    <name type="scientific">Culicoides sonorensis</name>
    <name type="common">Biting midge</name>
    <dbReference type="NCBI Taxonomy" id="179676"/>
    <lineage>
        <taxon>Eukaryota</taxon>
        <taxon>Metazoa</taxon>
        <taxon>Ecdysozoa</taxon>
        <taxon>Arthropoda</taxon>
        <taxon>Hexapoda</taxon>
        <taxon>Insecta</taxon>
        <taxon>Pterygota</taxon>
        <taxon>Neoptera</taxon>
        <taxon>Endopterygota</taxon>
        <taxon>Diptera</taxon>
        <taxon>Nematocera</taxon>
        <taxon>Chironomoidea</taxon>
        <taxon>Ceratopogonidae</taxon>
        <taxon>Ceratopogoninae</taxon>
        <taxon>Culicoides</taxon>
        <taxon>Monoculicoides</taxon>
    </lineage>
</organism>
<feature type="domain" description="Thrombospondin/cartilage oligomeric matrix protein coiled-coil" evidence="3">
    <location>
        <begin position="249"/>
        <end position="292"/>
    </location>
</feature>
<feature type="signal peptide" evidence="2">
    <location>
        <begin position="1"/>
        <end position="20"/>
    </location>
</feature>
<evidence type="ECO:0000256" key="2">
    <source>
        <dbReference type="SAM" id="SignalP"/>
    </source>
</evidence>
<proteinExistence type="predicted"/>
<dbReference type="OMA" id="IEECELC"/>
<sequence>MRILFVFLFVLLANIQNGLSFSLDPAASTELEEFIKNDFTISLRHIRPRRKFRIALEALFMVDFPMARHKLSFYLDRQNKRITVDIQSNTKLYSKHLDALEIDEVSTIRSLAILFQPNSLTLYINCKEASKQEIDVNLSKLFANMEDPSVKMFRERKYPLHIDNSVENAMARANCHKPEKKKLMRKNLSEKVSKQKSKLYETEGSGSSEKNKKRDIRDRYLVNERYREERVEVKNNFARRGDIPILSGDCDESLVKAIGELKGVILSLREDVGKQRQEINYLRSLIESCHACNAVSAQIIQTCATHNPCFPGVQCHDTQQGMRCGSCPRGYIGDGINCRPGHTCADRPCFK</sequence>
<evidence type="ECO:0000313" key="5">
    <source>
        <dbReference type="EMBL" id="SSX35080.1"/>
    </source>
</evidence>
<dbReference type="PANTHER" id="PTHR10199:SF100">
    <property type="entry name" value="THROMBOSPONDIN, ISOFORM A"/>
    <property type="match status" value="1"/>
</dbReference>
<keyword evidence="2" id="KW-0732">Signal</keyword>
<dbReference type="EMBL" id="UFQS01003519">
    <property type="protein sequence ID" value="SSX15726.1"/>
    <property type="molecule type" value="Genomic_DNA"/>
</dbReference>
<reference evidence="5" key="2">
    <citation type="submission" date="2018-07" db="EMBL/GenBank/DDBJ databases">
        <authorList>
            <person name="Quirk P.G."/>
            <person name="Krulwich T.A."/>
        </authorList>
    </citation>
    <scope>NUCLEOTIDE SEQUENCE</scope>
</reference>
<feature type="chain" id="PRO_5033778244" evidence="2">
    <location>
        <begin position="21"/>
        <end position="351"/>
    </location>
</feature>
<dbReference type="EMBL" id="UFQT01003519">
    <property type="protein sequence ID" value="SSX35080.1"/>
    <property type="molecule type" value="Genomic_DNA"/>
</dbReference>
<dbReference type="InterPro" id="IPR024665">
    <property type="entry name" value="TSP/COMP_CC"/>
</dbReference>
<name>A0A336LD19_CULSO</name>
<dbReference type="CDD" id="cd00053">
    <property type="entry name" value="EGF"/>
    <property type="match status" value="1"/>
</dbReference>
<feature type="compositionally biased region" description="Basic and acidic residues" evidence="1">
    <location>
        <begin position="187"/>
        <end position="201"/>
    </location>
</feature>
<dbReference type="CDD" id="cd16081">
    <property type="entry name" value="TSPcc_insect"/>
    <property type="match status" value="1"/>
</dbReference>
<evidence type="ECO:0000313" key="4">
    <source>
        <dbReference type="EMBL" id="SSX15726.1"/>
    </source>
</evidence>
<dbReference type="VEuPathDB" id="VectorBase:CSON009073"/>
<dbReference type="FunFam" id="2.10.25.10:FF:000488">
    <property type="entry name" value="von Willebrand factor D and EGF domains"/>
    <property type="match status" value="1"/>
</dbReference>
<accession>A0A336LD19</accession>
<reference evidence="4" key="1">
    <citation type="submission" date="2018-04" db="EMBL/GenBank/DDBJ databases">
        <authorList>
            <person name="Go L.Y."/>
            <person name="Mitchell J.A."/>
        </authorList>
    </citation>
    <scope>NUCLEOTIDE SEQUENCE</scope>
    <source>
        <tissue evidence="4">Whole organism</tissue>
    </source>
</reference>
<evidence type="ECO:0000256" key="1">
    <source>
        <dbReference type="SAM" id="MobiDB-lite"/>
    </source>
</evidence>
<dbReference type="Pfam" id="PF11598">
    <property type="entry name" value="COMP"/>
    <property type="match status" value="1"/>
</dbReference>